<dbReference type="InterPro" id="IPR054331">
    <property type="entry name" value="LiaF_TM"/>
</dbReference>
<evidence type="ECO:0000313" key="3">
    <source>
        <dbReference type="EMBL" id="NKZ39105.1"/>
    </source>
</evidence>
<feature type="transmembrane region" description="Helical" evidence="1">
    <location>
        <begin position="46"/>
        <end position="64"/>
    </location>
</feature>
<gene>
    <name evidence="3" type="ORF">HF690_09095</name>
</gene>
<dbReference type="Proteomes" id="UP000541636">
    <property type="component" value="Unassembled WGS sequence"/>
</dbReference>
<sequence length="122" mass="13888">MNDDSNKPAPRSSQSVVTGLVVIAIGVFFLLRNLGIEMPWMDLPNWWALFILAAALGPLLQAVNRYRHQGHFDGTTGRYLLTALVIATIGLMLLLEVRWHLWWPVFIIYGGLWMVLRDRGDE</sequence>
<organism evidence="3 4">
    <name type="scientific">Oleiagrimonas citrea</name>
    <dbReference type="NCBI Taxonomy" id="1665687"/>
    <lineage>
        <taxon>Bacteria</taxon>
        <taxon>Pseudomonadati</taxon>
        <taxon>Pseudomonadota</taxon>
        <taxon>Gammaproteobacteria</taxon>
        <taxon>Lysobacterales</taxon>
        <taxon>Rhodanobacteraceae</taxon>
        <taxon>Oleiagrimonas</taxon>
    </lineage>
</organism>
<evidence type="ECO:0000256" key="1">
    <source>
        <dbReference type="SAM" id="Phobius"/>
    </source>
</evidence>
<feature type="transmembrane region" description="Helical" evidence="1">
    <location>
        <begin position="101"/>
        <end position="116"/>
    </location>
</feature>
<evidence type="ECO:0000313" key="4">
    <source>
        <dbReference type="Proteomes" id="UP000541636"/>
    </source>
</evidence>
<dbReference type="RefSeq" id="WP_168609207.1">
    <property type="nucleotide sequence ID" value="NZ_JAAZQD010000003.1"/>
</dbReference>
<evidence type="ECO:0000259" key="2">
    <source>
        <dbReference type="Pfam" id="PF22570"/>
    </source>
</evidence>
<comment type="caution">
    <text evidence="3">The sequence shown here is derived from an EMBL/GenBank/DDBJ whole genome shotgun (WGS) entry which is preliminary data.</text>
</comment>
<keyword evidence="1" id="KW-1133">Transmembrane helix</keyword>
<dbReference type="AlphaFoldDB" id="A0A846ZLB6"/>
<dbReference type="Pfam" id="PF22570">
    <property type="entry name" value="LiaF-TM"/>
    <property type="match status" value="1"/>
</dbReference>
<proteinExistence type="predicted"/>
<dbReference type="EMBL" id="JAAZQD010000003">
    <property type="protein sequence ID" value="NKZ39105.1"/>
    <property type="molecule type" value="Genomic_DNA"/>
</dbReference>
<keyword evidence="4" id="KW-1185">Reference proteome</keyword>
<reference evidence="3 4" key="1">
    <citation type="journal article" date="2017" name="Int. J. Syst. Evol. Microbiol.">
        <title>Oleiagrimonas citrea sp. nov., a marine bacterium isolated from tidal flat sediment and emended description of the genus Oleiagrimonas Fang et al. 2015 and Oleiagrimonas soli.</title>
        <authorList>
            <person name="Yang S.H."/>
            <person name="Seo H.S."/>
            <person name="Seong C.N."/>
            <person name="Kwon K.K."/>
        </authorList>
    </citation>
    <scope>NUCLEOTIDE SEQUENCE [LARGE SCALE GENOMIC DNA]</scope>
    <source>
        <strain evidence="3 4">MEBiC09124</strain>
    </source>
</reference>
<name>A0A846ZLB6_9GAMM</name>
<feature type="domain" description="LiaF transmembrane" evidence="2">
    <location>
        <begin position="17"/>
        <end position="119"/>
    </location>
</feature>
<protein>
    <recommendedName>
        <fullName evidence="2">LiaF transmembrane domain-containing protein</fullName>
    </recommendedName>
</protein>
<keyword evidence="1" id="KW-0812">Transmembrane</keyword>
<accession>A0A846ZLB6</accession>
<feature type="transmembrane region" description="Helical" evidence="1">
    <location>
        <begin position="76"/>
        <end position="95"/>
    </location>
</feature>
<keyword evidence="1" id="KW-0472">Membrane</keyword>
<feature type="transmembrane region" description="Helical" evidence="1">
    <location>
        <begin position="16"/>
        <end position="34"/>
    </location>
</feature>